<protein>
    <submittedName>
        <fullName evidence="1">Uncharacterized protein</fullName>
    </submittedName>
</protein>
<name>A0A3A8NFJ1_9BACT</name>
<organism evidence="1 2">
    <name type="scientific">Corallococcus llansteffanensis</name>
    <dbReference type="NCBI Taxonomy" id="2316731"/>
    <lineage>
        <taxon>Bacteria</taxon>
        <taxon>Pseudomonadati</taxon>
        <taxon>Myxococcota</taxon>
        <taxon>Myxococcia</taxon>
        <taxon>Myxococcales</taxon>
        <taxon>Cystobacterineae</taxon>
        <taxon>Myxococcaceae</taxon>
        <taxon>Corallococcus</taxon>
    </lineage>
</organism>
<dbReference type="AlphaFoldDB" id="A0A3A8NFJ1"/>
<gene>
    <name evidence="1" type="ORF">D7V93_39925</name>
</gene>
<proteinExistence type="predicted"/>
<reference evidence="2" key="1">
    <citation type="submission" date="2018-09" db="EMBL/GenBank/DDBJ databases">
        <authorList>
            <person name="Livingstone P.G."/>
            <person name="Whitworth D.E."/>
        </authorList>
    </citation>
    <scope>NUCLEOTIDE SEQUENCE [LARGE SCALE GENOMIC DNA]</scope>
    <source>
        <strain evidence="2">CA051B</strain>
    </source>
</reference>
<sequence length="180" mass="20005">MSPPDHPPLDTVAIVASVKASAEKTWKESVDTKRGNPADAGFISWDTRLSDPLPMTWPLVEPTFAFYAYARGMNPMRLRDGEFVGPTWARITWSAQGPKLELTRMDTRLTSHGVQGVRPLRKEELEALKVKPLEALLGPRTKATDQQLKSYYCLQRSVGNIPPEAVTAHAAFFEWLGCGP</sequence>
<keyword evidence="2" id="KW-1185">Reference proteome</keyword>
<dbReference type="Proteomes" id="UP000272888">
    <property type="component" value="Unassembled WGS sequence"/>
</dbReference>
<comment type="caution">
    <text evidence="1">The sequence shown here is derived from an EMBL/GenBank/DDBJ whole genome shotgun (WGS) entry which is preliminary data.</text>
</comment>
<evidence type="ECO:0000313" key="2">
    <source>
        <dbReference type="Proteomes" id="UP000272888"/>
    </source>
</evidence>
<dbReference type="RefSeq" id="WP_147451592.1">
    <property type="nucleotide sequence ID" value="NZ_RAWB01000773.1"/>
</dbReference>
<evidence type="ECO:0000313" key="1">
    <source>
        <dbReference type="EMBL" id="RKH39965.1"/>
    </source>
</evidence>
<dbReference type="EMBL" id="RAWB01000773">
    <property type="protein sequence ID" value="RKH39965.1"/>
    <property type="molecule type" value="Genomic_DNA"/>
</dbReference>
<accession>A0A3A8NFJ1</accession>